<keyword evidence="2" id="KW-1133">Transmembrane helix</keyword>
<evidence type="ECO:0000256" key="2">
    <source>
        <dbReference type="SAM" id="Phobius"/>
    </source>
</evidence>
<dbReference type="AlphaFoldDB" id="A0A135UU15"/>
<gene>
    <name evidence="3" type="ORF">CSAL01_03120</name>
</gene>
<feature type="region of interest" description="Disordered" evidence="1">
    <location>
        <begin position="226"/>
        <end position="304"/>
    </location>
</feature>
<feature type="region of interest" description="Disordered" evidence="1">
    <location>
        <begin position="1"/>
        <end position="33"/>
    </location>
</feature>
<sequence length="304" mass="32127">MTGGKCPPTTPPALASRDYPWATSGPTSAGTAAVGDHRHAYHRFIGLAAAWTAHNRAQPAPESAASGDWLCLSAARLRRKYSLILPSPSPPHSLHDATLAYASPALSSRIHHGTSFNPGELPATLHRQDPPFILPIISSIAAQEMPLNGRAPRSSGLETEPRSLGFEVAARADKIINDITKRQVSISGGQTTNLTVGVTVGVAILIFILGAGAFLYYYRVSLKKISRRRHRRRRRHHSHKSYSSRSSKSSADDGPASHPPPPAPPSAPRSTAPSATPADPPADAPADAPADPPADTPADPPAEK</sequence>
<feature type="transmembrane region" description="Helical" evidence="2">
    <location>
        <begin position="194"/>
        <end position="218"/>
    </location>
</feature>
<reference evidence="3 4" key="1">
    <citation type="submission" date="2014-02" db="EMBL/GenBank/DDBJ databases">
        <title>The genome sequence of Colletotrichum salicis CBS 607.94.</title>
        <authorList>
            <person name="Baroncelli R."/>
            <person name="Thon M.R."/>
        </authorList>
    </citation>
    <scope>NUCLEOTIDE SEQUENCE [LARGE SCALE GENOMIC DNA]</scope>
    <source>
        <strain evidence="3 4">CBS 607.94</strain>
    </source>
</reference>
<evidence type="ECO:0000256" key="1">
    <source>
        <dbReference type="SAM" id="MobiDB-lite"/>
    </source>
</evidence>
<feature type="compositionally biased region" description="Low complexity" evidence="1">
    <location>
        <begin position="22"/>
        <end position="33"/>
    </location>
</feature>
<accession>A0A135UU15</accession>
<evidence type="ECO:0000313" key="3">
    <source>
        <dbReference type="EMBL" id="KXH63886.1"/>
    </source>
</evidence>
<proteinExistence type="predicted"/>
<feature type="compositionally biased region" description="Low complexity" evidence="1">
    <location>
        <begin position="243"/>
        <end position="256"/>
    </location>
</feature>
<dbReference type="EMBL" id="JFFI01001036">
    <property type="protein sequence ID" value="KXH63886.1"/>
    <property type="molecule type" value="Genomic_DNA"/>
</dbReference>
<organism evidence="3 4">
    <name type="scientific">Colletotrichum salicis</name>
    <dbReference type="NCBI Taxonomy" id="1209931"/>
    <lineage>
        <taxon>Eukaryota</taxon>
        <taxon>Fungi</taxon>
        <taxon>Dikarya</taxon>
        <taxon>Ascomycota</taxon>
        <taxon>Pezizomycotina</taxon>
        <taxon>Sordariomycetes</taxon>
        <taxon>Hypocreomycetidae</taxon>
        <taxon>Glomerellales</taxon>
        <taxon>Glomerellaceae</taxon>
        <taxon>Colletotrichum</taxon>
        <taxon>Colletotrichum acutatum species complex</taxon>
    </lineage>
</organism>
<keyword evidence="2" id="KW-0812">Transmembrane</keyword>
<feature type="compositionally biased region" description="Low complexity" evidence="1">
    <location>
        <begin position="268"/>
        <end position="277"/>
    </location>
</feature>
<evidence type="ECO:0000313" key="4">
    <source>
        <dbReference type="Proteomes" id="UP000070121"/>
    </source>
</evidence>
<keyword evidence="2" id="KW-0472">Membrane</keyword>
<name>A0A135UU15_9PEZI</name>
<feature type="compositionally biased region" description="Pro residues" evidence="1">
    <location>
        <begin position="257"/>
        <end position="267"/>
    </location>
</feature>
<keyword evidence="4" id="KW-1185">Reference proteome</keyword>
<protein>
    <submittedName>
        <fullName evidence="3">Uncharacterized protein</fullName>
    </submittedName>
</protein>
<feature type="compositionally biased region" description="Pro residues" evidence="1">
    <location>
        <begin position="290"/>
        <end position="304"/>
    </location>
</feature>
<dbReference type="OrthoDB" id="4851748at2759"/>
<comment type="caution">
    <text evidence="3">The sequence shown here is derived from an EMBL/GenBank/DDBJ whole genome shotgun (WGS) entry which is preliminary data.</text>
</comment>
<dbReference type="Proteomes" id="UP000070121">
    <property type="component" value="Unassembled WGS sequence"/>
</dbReference>
<dbReference type="STRING" id="1209931.A0A135UU15"/>
<feature type="compositionally biased region" description="Basic residues" evidence="1">
    <location>
        <begin position="226"/>
        <end position="242"/>
    </location>
</feature>